<evidence type="ECO:0000313" key="2">
    <source>
        <dbReference type="Proteomes" id="UP000237000"/>
    </source>
</evidence>
<protein>
    <submittedName>
        <fullName evidence="1">Uncharacterized protein</fullName>
    </submittedName>
</protein>
<dbReference type="InParanoid" id="A0A2P5B473"/>
<dbReference type="EMBL" id="JXTC01000611">
    <property type="protein sequence ID" value="PON43604.1"/>
    <property type="molecule type" value="Genomic_DNA"/>
</dbReference>
<comment type="caution">
    <text evidence="1">The sequence shown here is derived from an EMBL/GenBank/DDBJ whole genome shotgun (WGS) entry which is preliminary data.</text>
</comment>
<accession>A0A2P5B473</accession>
<proteinExistence type="predicted"/>
<reference evidence="2" key="1">
    <citation type="submission" date="2016-06" db="EMBL/GenBank/DDBJ databases">
        <title>Parallel loss of symbiosis genes in relatives of nitrogen-fixing non-legume Parasponia.</title>
        <authorList>
            <person name="Van Velzen R."/>
            <person name="Holmer R."/>
            <person name="Bu F."/>
            <person name="Rutten L."/>
            <person name="Van Zeijl A."/>
            <person name="Liu W."/>
            <person name="Santuari L."/>
            <person name="Cao Q."/>
            <person name="Sharma T."/>
            <person name="Shen D."/>
            <person name="Roswanjaya Y."/>
            <person name="Wardhani T."/>
            <person name="Kalhor M.S."/>
            <person name="Jansen J."/>
            <person name="Van den Hoogen J."/>
            <person name="Gungor B."/>
            <person name="Hartog M."/>
            <person name="Hontelez J."/>
            <person name="Verver J."/>
            <person name="Yang W.-C."/>
            <person name="Schijlen E."/>
            <person name="Repin R."/>
            <person name="Schilthuizen M."/>
            <person name="Schranz E."/>
            <person name="Heidstra R."/>
            <person name="Miyata K."/>
            <person name="Fedorova E."/>
            <person name="Kohlen W."/>
            <person name="Bisseling T."/>
            <person name="Smit S."/>
            <person name="Geurts R."/>
        </authorList>
    </citation>
    <scope>NUCLEOTIDE SEQUENCE [LARGE SCALE GENOMIC DNA]</scope>
    <source>
        <strain evidence="2">cv. RG33-2</strain>
    </source>
</reference>
<dbReference type="OrthoDB" id="10307515at2759"/>
<organism evidence="1 2">
    <name type="scientific">Trema orientale</name>
    <name type="common">Charcoal tree</name>
    <name type="synonym">Celtis orientalis</name>
    <dbReference type="NCBI Taxonomy" id="63057"/>
    <lineage>
        <taxon>Eukaryota</taxon>
        <taxon>Viridiplantae</taxon>
        <taxon>Streptophyta</taxon>
        <taxon>Embryophyta</taxon>
        <taxon>Tracheophyta</taxon>
        <taxon>Spermatophyta</taxon>
        <taxon>Magnoliopsida</taxon>
        <taxon>eudicotyledons</taxon>
        <taxon>Gunneridae</taxon>
        <taxon>Pentapetalae</taxon>
        <taxon>rosids</taxon>
        <taxon>fabids</taxon>
        <taxon>Rosales</taxon>
        <taxon>Cannabaceae</taxon>
        <taxon>Trema</taxon>
    </lineage>
</organism>
<feature type="non-terminal residue" evidence="1">
    <location>
        <position position="121"/>
    </location>
</feature>
<dbReference type="AlphaFoldDB" id="A0A2P5B473"/>
<gene>
    <name evidence="1" type="ORF">TorRG33x02_333440</name>
</gene>
<dbReference type="Proteomes" id="UP000237000">
    <property type="component" value="Unassembled WGS sequence"/>
</dbReference>
<keyword evidence="2" id="KW-1185">Reference proteome</keyword>
<sequence>MALQRVHDSVIIYLVMINFSFCRKSGMEFRHCRAYLSNSDISRKKTIQSCVNAFQAVIVERGDKVCHLKSLLIVKFVIYHQWIVLRILKNSNKIRPDPMRELLHLSCLLQPSRDPSFLALL</sequence>
<evidence type="ECO:0000313" key="1">
    <source>
        <dbReference type="EMBL" id="PON43604.1"/>
    </source>
</evidence>
<name>A0A2P5B473_TREOI</name>